<dbReference type="Gene3D" id="1.25.40.20">
    <property type="entry name" value="Ankyrin repeat-containing domain"/>
    <property type="match status" value="2"/>
</dbReference>
<evidence type="ECO:0000313" key="2">
    <source>
        <dbReference type="EMBL" id="KAF2128255.1"/>
    </source>
</evidence>
<dbReference type="SMART" id="SM00248">
    <property type="entry name" value="ANK"/>
    <property type="match status" value="4"/>
</dbReference>
<dbReference type="PANTHER" id="PTHR46224:SF64">
    <property type="entry name" value="IQ MOTIF AND ANKYRIN REPEAT DOMAIN-CONTAINING PROTEIN 1"/>
    <property type="match status" value="1"/>
</dbReference>
<keyword evidence="1" id="KW-0040">ANK repeat</keyword>
<dbReference type="PANTHER" id="PTHR46224">
    <property type="entry name" value="ANKYRIN REPEAT FAMILY PROTEIN"/>
    <property type="match status" value="1"/>
</dbReference>
<proteinExistence type="predicted"/>
<dbReference type="SUPFAM" id="SSF48403">
    <property type="entry name" value="Ankyrin repeat"/>
    <property type="match status" value="1"/>
</dbReference>
<dbReference type="PROSITE" id="PS50088">
    <property type="entry name" value="ANK_REPEAT"/>
    <property type="match status" value="1"/>
</dbReference>
<feature type="repeat" description="ANK" evidence="1">
    <location>
        <begin position="198"/>
        <end position="230"/>
    </location>
</feature>
<gene>
    <name evidence="2" type="ORF">P153DRAFT_293742</name>
</gene>
<dbReference type="InterPro" id="IPR036770">
    <property type="entry name" value="Ankyrin_rpt-contain_sf"/>
</dbReference>
<dbReference type="EMBL" id="ML977509">
    <property type="protein sequence ID" value="KAF2128255.1"/>
    <property type="molecule type" value="Genomic_DNA"/>
</dbReference>
<evidence type="ECO:0000256" key="1">
    <source>
        <dbReference type="PROSITE-ProRule" id="PRU00023"/>
    </source>
</evidence>
<dbReference type="InterPro" id="IPR002110">
    <property type="entry name" value="Ankyrin_rpt"/>
</dbReference>
<accession>A0A6A6AAT4</accession>
<dbReference type="OrthoDB" id="4772757at2759"/>
<keyword evidence="3" id="KW-1185">Reference proteome</keyword>
<organism evidence="2 3">
    <name type="scientific">Dothidotthia symphoricarpi CBS 119687</name>
    <dbReference type="NCBI Taxonomy" id="1392245"/>
    <lineage>
        <taxon>Eukaryota</taxon>
        <taxon>Fungi</taxon>
        <taxon>Dikarya</taxon>
        <taxon>Ascomycota</taxon>
        <taxon>Pezizomycotina</taxon>
        <taxon>Dothideomycetes</taxon>
        <taxon>Pleosporomycetidae</taxon>
        <taxon>Pleosporales</taxon>
        <taxon>Dothidotthiaceae</taxon>
        <taxon>Dothidotthia</taxon>
    </lineage>
</organism>
<dbReference type="RefSeq" id="XP_033522644.1">
    <property type="nucleotide sequence ID" value="XM_033663910.1"/>
</dbReference>
<dbReference type="AlphaFoldDB" id="A0A6A6AAT4"/>
<dbReference type="PROSITE" id="PS50297">
    <property type="entry name" value="ANK_REP_REGION"/>
    <property type="match status" value="1"/>
</dbReference>
<dbReference type="InterPro" id="IPR051616">
    <property type="entry name" value="Cul2-RING_E3_ligase_SR"/>
</dbReference>
<reference evidence="2" key="1">
    <citation type="journal article" date="2020" name="Stud. Mycol.">
        <title>101 Dothideomycetes genomes: a test case for predicting lifestyles and emergence of pathogens.</title>
        <authorList>
            <person name="Haridas S."/>
            <person name="Albert R."/>
            <person name="Binder M."/>
            <person name="Bloem J."/>
            <person name="Labutti K."/>
            <person name="Salamov A."/>
            <person name="Andreopoulos B."/>
            <person name="Baker S."/>
            <person name="Barry K."/>
            <person name="Bills G."/>
            <person name="Bluhm B."/>
            <person name="Cannon C."/>
            <person name="Castanera R."/>
            <person name="Culley D."/>
            <person name="Daum C."/>
            <person name="Ezra D."/>
            <person name="Gonzalez J."/>
            <person name="Henrissat B."/>
            <person name="Kuo A."/>
            <person name="Liang C."/>
            <person name="Lipzen A."/>
            <person name="Lutzoni F."/>
            <person name="Magnuson J."/>
            <person name="Mondo S."/>
            <person name="Nolan M."/>
            <person name="Ohm R."/>
            <person name="Pangilinan J."/>
            <person name="Park H.-J."/>
            <person name="Ramirez L."/>
            <person name="Alfaro M."/>
            <person name="Sun H."/>
            <person name="Tritt A."/>
            <person name="Yoshinaga Y."/>
            <person name="Zwiers L.-H."/>
            <person name="Turgeon B."/>
            <person name="Goodwin S."/>
            <person name="Spatafora J."/>
            <person name="Crous P."/>
            <person name="Grigoriev I."/>
        </authorList>
    </citation>
    <scope>NUCLEOTIDE SEQUENCE</scope>
    <source>
        <strain evidence="2">CBS 119687</strain>
    </source>
</reference>
<name>A0A6A6AAT4_9PLEO</name>
<evidence type="ECO:0000313" key="3">
    <source>
        <dbReference type="Proteomes" id="UP000799771"/>
    </source>
</evidence>
<protein>
    <submittedName>
        <fullName evidence="2">Ankyrin</fullName>
    </submittedName>
</protein>
<dbReference type="Pfam" id="PF12796">
    <property type="entry name" value="Ank_2"/>
    <property type="match status" value="2"/>
</dbReference>
<dbReference type="GeneID" id="54404342"/>
<dbReference type="Proteomes" id="UP000799771">
    <property type="component" value="Unassembled WGS sequence"/>
</dbReference>
<sequence>MTPELGKSLINMAAAADVDQMRTLLATGEESPSEETIQSLLTTAAGGSHLDVVNLLLTQYPTVSPNEEVVRAAVYTGSIPIFKALLARDSSLINMQFDRRGTPLIVACMSKQTVEYLRFLLEAGADPNQDPDAASFPLALVAAFYTDPAAIDLLLEHGARLERSGALSAASRRGNEPMIYYLLERGIRLDTDAPTMGTDALPLHVAVKSGHAGAARILLQHGADPDTTDASGATAFEVAK</sequence>